<dbReference type="InterPro" id="IPR025489">
    <property type="entry name" value="DUF4381"/>
</dbReference>
<reference evidence="3" key="1">
    <citation type="journal article" date="2019" name="Int. J. Syst. Evol. Microbiol.">
        <title>The Global Catalogue of Microorganisms (GCM) 10K type strain sequencing project: providing services to taxonomists for standard genome sequencing and annotation.</title>
        <authorList>
            <consortium name="The Broad Institute Genomics Platform"/>
            <consortium name="The Broad Institute Genome Sequencing Center for Infectious Disease"/>
            <person name="Wu L."/>
            <person name="Ma J."/>
        </authorList>
    </citation>
    <scope>NUCLEOTIDE SEQUENCE [LARGE SCALE GENOMIC DNA]</scope>
    <source>
        <strain evidence="3">CGMCC 1.12923</strain>
    </source>
</reference>
<proteinExistence type="predicted"/>
<dbReference type="Pfam" id="PF14316">
    <property type="entry name" value="DUF4381"/>
    <property type="match status" value="1"/>
</dbReference>
<keyword evidence="1" id="KW-0812">Transmembrane</keyword>
<dbReference type="RefSeq" id="WP_099033872.1">
    <property type="nucleotide sequence ID" value="NZ_BMGJ01000003.1"/>
</dbReference>
<sequence length="163" mass="18969">MTPSPLEQLKDIHLPEPVSWWPPAPGWWILALLSLALIITAVRWLIRRYRYRAAIREALTELEQISETDNHWPQQLNALLKRLTLSYFPRAQTASLHQQQWLDFLGSKLPEKKRQHFIQQYQHVLDSLYQSGSAKLTITAGKALVSDWIRQALPPSKKEARDV</sequence>
<comment type="caution">
    <text evidence="2">The sequence shown here is derived from an EMBL/GenBank/DDBJ whole genome shotgun (WGS) entry which is preliminary data.</text>
</comment>
<accession>A0ABQ1R617</accession>
<name>A0ABQ1R617_9ALTE</name>
<keyword evidence="1" id="KW-1133">Transmembrane helix</keyword>
<feature type="transmembrane region" description="Helical" evidence="1">
    <location>
        <begin position="27"/>
        <end position="46"/>
    </location>
</feature>
<gene>
    <name evidence="2" type="ORF">GCM10011357_09280</name>
</gene>
<keyword evidence="1" id="KW-0472">Membrane</keyword>
<dbReference type="EMBL" id="BMGJ01000003">
    <property type="protein sequence ID" value="GGD55823.1"/>
    <property type="molecule type" value="Genomic_DNA"/>
</dbReference>
<protein>
    <submittedName>
        <fullName evidence="2">Membrane protein</fullName>
    </submittedName>
</protein>
<keyword evidence="3" id="KW-1185">Reference proteome</keyword>
<evidence type="ECO:0000256" key="1">
    <source>
        <dbReference type="SAM" id="Phobius"/>
    </source>
</evidence>
<evidence type="ECO:0000313" key="3">
    <source>
        <dbReference type="Proteomes" id="UP000614272"/>
    </source>
</evidence>
<organism evidence="2 3">
    <name type="scientific">Lacimicrobium alkaliphilum</name>
    <dbReference type="NCBI Taxonomy" id="1526571"/>
    <lineage>
        <taxon>Bacteria</taxon>
        <taxon>Pseudomonadati</taxon>
        <taxon>Pseudomonadota</taxon>
        <taxon>Gammaproteobacteria</taxon>
        <taxon>Alteromonadales</taxon>
        <taxon>Alteromonadaceae</taxon>
        <taxon>Lacimicrobium</taxon>
    </lineage>
</organism>
<dbReference type="Proteomes" id="UP000614272">
    <property type="component" value="Unassembled WGS sequence"/>
</dbReference>
<evidence type="ECO:0000313" key="2">
    <source>
        <dbReference type="EMBL" id="GGD55823.1"/>
    </source>
</evidence>